<dbReference type="Pfam" id="PF14864">
    <property type="entry name" value="Alkyl_sulf_C"/>
    <property type="match status" value="1"/>
</dbReference>
<evidence type="ECO:0000313" key="9">
    <source>
        <dbReference type="Proteomes" id="UP000628854"/>
    </source>
</evidence>
<keyword evidence="6" id="KW-0732">Signal</keyword>
<dbReference type="InterPro" id="IPR052195">
    <property type="entry name" value="Bact_Alkyl/Aryl-Sulfatase"/>
</dbReference>
<keyword evidence="2" id="KW-0378">Hydrolase</keyword>
<evidence type="ECO:0000256" key="3">
    <source>
        <dbReference type="ARBA" id="ARBA00022833"/>
    </source>
</evidence>
<reference evidence="9" key="1">
    <citation type="journal article" date="2019" name="Int. J. Syst. Evol. Microbiol.">
        <title>The Global Catalogue of Microorganisms (GCM) 10K type strain sequencing project: providing services to taxonomists for standard genome sequencing and annotation.</title>
        <authorList>
            <consortium name="The Broad Institute Genomics Platform"/>
            <consortium name="The Broad Institute Genome Sequencing Center for Infectious Disease"/>
            <person name="Wu L."/>
            <person name="Ma J."/>
        </authorList>
    </citation>
    <scope>NUCLEOTIDE SEQUENCE [LARGE SCALE GENOMIC DNA]</scope>
    <source>
        <strain evidence="9">CGMCC 1.15928</strain>
    </source>
</reference>
<dbReference type="Gene3D" id="3.30.1050.10">
    <property type="entry name" value="SCP2 sterol-binding domain"/>
    <property type="match status" value="1"/>
</dbReference>
<evidence type="ECO:0000256" key="5">
    <source>
        <dbReference type="PROSITE-ProRule" id="PRU00339"/>
    </source>
</evidence>
<dbReference type="PANTHER" id="PTHR43223">
    <property type="entry name" value="ALKYL/ARYL-SULFATASE"/>
    <property type="match status" value="1"/>
</dbReference>
<sequence>MNWKLAISVSTALLLWACSAQGQSDGESSLSTQAAIPAAPEAGLATDATAKANQAFADRLPLGDQDDFDDAARGFLAAIQDKAILDEAGNTVWSIPQFDFLSANAPDTVNPSLWRQSGLSAQHGLFEVADGIWQVRGYDLSVMSVIEGDTGWIIVDPLTVKETAAAGLKLVNDTLGQRPVTGVIYTHSHADHFGGARGVISEAEIAERGVPVLAPAGFTESAVAENLIAGNLMQRRAVLMFGNTIPRSDIANVGTGLGPGLPQGTTGLVLPTEEVGGWGTRRVIDGVTFEFMDAGGTEAPAEFMFYLPEKRALCTAEVATATFHNVLTPRGAKVRDALKWSRVIDRALADYGKRSDLVFASHHWPTWGEDNVETFLKGQRDIYRYVHDQTLRRANAGATMTEAAESIPEPGFSQTDFATRGYYGTLNHNAKAVYQFYYGWWSGVPADYNALPREETAARYVEAMGGMDAVLSKGVDAFETGDYRWAAELFNQAVFAAPDNQSAKDWLAASYEQLGFQAESGAWRSYYLTAASELRNGVPDAGAPNLGNADFLKAVPTLDLFDALASRYNPQKLAREPFSIVFDFTDTSEVITVEIGTDVVVPRAADTDAAVARLTLSRTDFNSLILREIGVPDLMAAGRLTISGEAAAAGAFLMTLDTPDFWFPVVTP</sequence>
<dbReference type="SUPFAM" id="SSF55718">
    <property type="entry name" value="SCP-like"/>
    <property type="match status" value="1"/>
</dbReference>
<dbReference type="EMBL" id="BMKF01000001">
    <property type="protein sequence ID" value="GGB55735.1"/>
    <property type="molecule type" value="Genomic_DNA"/>
</dbReference>
<dbReference type="Gene3D" id="3.60.15.30">
    <property type="entry name" value="Metallo-beta-lactamase domain"/>
    <property type="match status" value="1"/>
</dbReference>
<dbReference type="Pfam" id="PF14863">
    <property type="entry name" value="Alkyl_sulf_dimr"/>
    <property type="match status" value="1"/>
</dbReference>
<dbReference type="RefSeq" id="WP_084394186.1">
    <property type="nucleotide sequence ID" value="NZ_BMKF01000001.1"/>
</dbReference>
<dbReference type="InterPro" id="IPR029228">
    <property type="entry name" value="Alkyl_sulf_dimr"/>
</dbReference>
<dbReference type="SMART" id="SM00849">
    <property type="entry name" value="Lactamase_B"/>
    <property type="match status" value="1"/>
</dbReference>
<dbReference type="PROSITE" id="PS50005">
    <property type="entry name" value="TPR"/>
    <property type="match status" value="1"/>
</dbReference>
<comment type="caution">
    <text evidence="8">The sequence shown here is derived from an EMBL/GenBank/DDBJ whole genome shotgun (WGS) entry which is preliminary data.</text>
</comment>
<dbReference type="PANTHER" id="PTHR43223:SF1">
    <property type="entry name" value="ALKYL_ARYL-SULFATASE BDS1"/>
    <property type="match status" value="1"/>
</dbReference>
<dbReference type="InterPro" id="IPR036527">
    <property type="entry name" value="SCP2_sterol-bd_dom_sf"/>
</dbReference>
<dbReference type="Gene3D" id="1.25.40.880">
    <property type="entry name" value="Alkyl sulfatase, dimerisation domain"/>
    <property type="match status" value="1"/>
</dbReference>
<dbReference type="Proteomes" id="UP000628854">
    <property type="component" value="Unassembled WGS sequence"/>
</dbReference>
<gene>
    <name evidence="8" type="ORF">GCM10011503_00020</name>
</gene>
<organism evidence="8 9">
    <name type="scientific">Henriciella pelagia</name>
    <dbReference type="NCBI Taxonomy" id="1977912"/>
    <lineage>
        <taxon>Bacteria</taxon>
        <taxon>Pseudomonadati</taxon>
        <taxon>Pseudomonadota</taxon>
        <taxon>Alphaproteobacteria</taxon>
        <taxon>Hyphomonadales</taxon>
        <taxon>Hyphomonadaceae</taxon>
        <taxon>Henriciella</taxon>
    </lineage>
</organism>
<feature type="signal peptide" evidence="6">
    <location>
        <begin position="1"/>
        <end position="22"/>
    </location>
</feature>
<comment type="similarity">
    <text evidence="4">Belongs to the metallo-beta-lactamase superfamily. Type III sulfatase family.</text>
</comment>
<dbReference type="InterPro" id="IPR001279">
    <property type="entry name" value="Metallo-B-lactamas"/>
</dbReference>
<keyword evidence="9" id="KW-1185">Reference proteome</keyword>
<evidence type="ECO:0000256" key="2">
    <source>
        <dbReference type="ARBA" id="ARBA00022801"/>
    </source>
</evidence>
<dbReference type="InterPro" id="IPR044097">
    <property type="entry name" value="Bds1/SdsA1_MBL-fold"/>
</dbReference>
<name>A0ABQ1J0C3_9PROT</name>
<keyword evidence="1" id="KW-0479">Metal-binding</keyword>
<evidence type="ECO:0000256" key="6">
    <source>
        <dbReference type="SAM" id="SignalP"/>
    </source>
</evidence>
<dbReference type="InterPro" id="IPR038536">
    <property type="entry name" value="Alkyl/aryl-sulf_dimr_sf"/>
</dbReference>
<evidence type="ECO:0000256" key="1">
    <source>
        <dbReference type="ARBA" id="ARBA00022723"/>
    </source>
</evidence>
<keyword evidence="5" id="KW-0802">TPR repeat</keyword>
<dbReference type="InterPro" id="IPR019734">
    <property type="entry name" value="TPR_rpt"/>
</dbReference>
<feature type="domain" description="Metallo-beta-lactamase" evidence="7">
    <location>
        <begin position="140"/>
        <end position="362"/>
    </location>
</feature>
<feature type="repeat" description="TPR" evidence="5">
    <location>
        <begin position="467"/>
        <end position="500"/>
    </location>
</feature>
<evidence type="ECO:0000313" key="8">
    <source>
        <dbReference type="EMBL" id="GGB55735.1"/>
    </source>
</evidence>
<dbReference type="InterPro" id="IPR036866">
    <property type="entry name" value="RibonucZ/Hydroxyglut_hydro"/>
</dbReference>
<dbReference type="Pfam" id="PF00753">
    <property type="entry name" value="Lactamase_B"/>
    <property type="match status" value="1"/>
</dbReference>
<proteinExistence type="inferred from homology"/>
<keyword evidence="3" id="KW-0862">Zinc</keyword>
<dbReference type="CDD" id="cd07710">
    <property type="entry name" value="arylsulfatase_Sdsa1-like_MBL-fold"/>
    <property type="match status" value="1"/>
</dbReference>
<evidence type="ECO:0000256" key="4">
    <source>
        <dbReference type="ARBA" id="ARBA00033751"/>
    </source>
</evidence>
<dbReference type="SUPFAM" id="SSF56281">
    <property type="entry name" value="Metallo-hydrolase/oxidoreductase"/>
    <property type="match status" value="1"/>
</dbReference>
<evidence type="ECO:0000259" key="7">
    <source>
        <dbReference type="SMART" id="SM00849"/>
    </source>
</evidence>
<accession>A0ABQ1J0C3</accession>
<dbReference type="InterPro" id="IPR029229">
    <property type="entry name" value="Alkyl_sulf_C"/>
</dbReference>
<protein>
    <submittedName>
        <fullName evidence="8">Alkyl sulfatase</fullName>
    </submittedName>
</protein>
<feature type="chain" id="PRO_5046535984" evidence="6">
    <location>
        <begin position="23"/>
        <end position="668"/>
    </location>
</feature>